<sequence length="211" mass="23199">DCGVERVMRDLRIFRIFEGTNDILRLFIALTGIQYAGSQLKELQKALSNPTANLGLLVGAGAKKAKRLVGISTGNVSLSKYVHPELASSGEKIAKLIDAFGGTVEDLLIKHNKKIIEEQFILKRLADAAIDIYGTVAVLSRVTRSLNNNYISAKHEKRLCEVWCSEAVERIRNNLLQATDSGAQKNFETLATISKEVVGHGGIFHRHVLGF</sequence>
<evidence type="ECO:0000259" key="3">
    <source>
        <dbReference type="Pfam" id="PF21343"/>
    </source>
</evidence>
<keyword evidence="5" id="KW-1185">Reference proteome</keyword>
<dbReference type="Pfam" id="PF21343">
    <property type="entry name" value="ACAD9-ACADV_C"/>
    <property type="match status" value="1"/>
</dbReference>
<dbReference type="AlphaFoldDB" id="A0A8S3ZS46"/>
<evidence type="ECO:0000313" key="4">
    <source>
        <dbReference type="EMBL" id="CAG5132307.1"/>
    </source>
</evidence>
<dbReference type="GO" id="GO:0016627">
    <property type="term" value="F:oxidoreductase activity, acting on the CH-CH group of donors"/>
    <property type="evidence" value="ECO:0007669"/>
    <property type="project" value="InterPro"/>
</dbReference>
<dbReference type="OrthoDB" id="6116700at2759"/>
<evidence type="ECO:0000256" key="2">
    <source>
        <dbReference type="ARBA" id="ARBA00023002"/>
    </source>
</evidence>
<keyword evidence="2" id="KW-0560">Oxidoreductase</keyword>
<gene>
    <name evidence="4" type="ORF">CUNI_LOCUS17865</name>
</gene>
<dbReference type="Proteomes" id="UP000678393">
    <property type="component" value="Unassembled WGS sequence"/>
</dbReference>
<name>A0A8S3ZS46_9EUPU</name>
<proteinExistence type="predicted"/>
<dbReference type="InterPro" id="IPR049448">
    <property type="entry name" value="ACAD9/ACADV-like_C"/>
</dbReference>
<dbReference type="EMBL" id="CAJHNH020005246">
    <property type="protein sequence ID" value="CAG5132307.1"/>
    <property type="molecule type" value="Genomic_DNA"/>
</dbReference>
<feature type="non-terminal residue" evidence="4">
    <location>
        <position position="211"/>
    </location>
</feature>
<dbReference type="InterPro" id="IPR036250">
    <property type="entry name" value="AcylCo_DH-like_C"/>
</dbReference>
<organism evidence="4 5">
    <name type="scientific">Candidula unifasciata</name>
    <dbReference type="NCBI Taxonomy" id="100452"/>
    <lineage>
        <taxon>Eukaryota</taxon>
        <taxon>Metazoa</taxon>
        <taxon>Spiralia</taxon>
        <taxon>Lophotrochozoa</taxon>
        <taxon>Mollusca</taxon>
        <taxon>Gastropoda</taxon>
        <taxon>Heterobranchia</taxon>
        <taxon>Euthyneura</taxon>
        <taxon>Panpulmonata</taxon>
        <taxon>Eupulmonata</taxon>
        <taxon>Stylommatophora</taxon>
        <taxon>Helicina</taxon>
        <taxon>Helicoidea</taxon>
        <taxon>Geomitridae</taxon>
        <taxon>Candidula</taxon>
    </lineage>
</organism>
<comment type="caution">
    <text evidence="4">The sequence shown here is derived from an EMBL/GenBank/DDBJ whole genome shotgun (WGS) entry which is preliminary data.</text>
</comment>
<evidence type="ECO:0000256" key="1">
    <source>
        <dbReference type="ARBA" id="ARBA00022946"/>
    </source>
</evidence>
<reference evidence="4" key="1">
    <citation type="submission" date="2021-04" db="EMBL/GenBank/DDBJ databases">
        <authorList>
            <consortium name="Molecular Ecology Group"/>
        </authorList>
    </citation>
    <scope>NUCLEOTIDE SEQUENCE</scope>
</reference>
<dbReference type="SUPFAM" id="SSF47203">
    <property type="entry name" value="Acyl-CoA dehydrogenase C-terminal domain-like"/>
    <property type="match status" value="2"/>
</dbReference>
<accession>A0A8S3ZS46</accession>
<keyword evidence="1" id="KW-0809">Transit peptide</keyword>
<protein>
    <recommendedName>
        <fullName evidence="3">ACAD9/ACADV-like C-terminal domain-containing protein</fullName>
    </recommendedName>
</protein>
<evidence type="ECO:0000313" key="5">
    <source>
        <dbReference type="Proteomes" id="UP000678393"/>
    </source>
</evidence>
<feature type="domain" description="ACAD9/ACADV-like C-terminal" evidence="3">
    <location>
        <begin position="84"/>
        <end position="202"/>
    </location>
</feature>
<dbReference type="Gene3D" id="1.20.140.10">
    <property type="entry name" value="Butyryl-CoA Dehydrogenase, subunit A, domain 3"/>
    <property type="match status" value="2"/>
</dbReference>